<protein>
    <submittedName>
        <fullName evidence="1">Type IV pilus assembly protein PilM</fullName>
    </submittedName>
</protein>
<proteinExistence type="predicted"/>
<accession>A0A0G0Y1P8</accession>
<dbReference type="InterPro" id="IPR005883">
    <property type="entry name" value="PilM"/>
</dbReference>
<evidence type="ECO:0000313" key="2">
    <source>
        <dbReference type="Proteomes" id="UP000033947"/>
    </source>
</evidence>
<dbReference type="InterPro" id="IPR043129">
    <property type="entry name" value="ATPase_NBD"/>
</dbReference>
<organism evidence="1 2">
    <name type="scientific">candidate division WWE3 bacterium GW2011_GWC2_41_23</name>
    <dbReference type="NCBI Taxonomy" id="1619123"/>
    <lineage>
        <taxon>Bacteria</taxon>
        <taxon>Katanobacteria</taxon>
    </lineage>
</organism>
<sequence>MPIVGLNFGRSTFRAVELDKRKEGLIVSNIGTYENPKVNFLSDKKEDMDSIAEHIAEFFKEMGFGTSHVVMGLDESQVFMRVIKVPVMSDKELKSAVRYEAEQYIPLPLDQINLSYQRLDPDLTEKDKINVQVVAAKKDVLERYVAIAKKAKLVPYAIEPETLALGRILGDSAAAPLGTIVIDMGFSGSIIVVTYGGAVRFTRSIPVGGDIITKAIQQELNLDIQQAEEYKKVYGMDPMQAEGKIYNVIRPVMDNLILEIKRATVFFTKHNSSATIKRLILTGGTALMPELLTYIAKNVDYEVQLANPLANFQFSPKLEPKRKELSQDGPMYSTAVGLALREI</sequence>
<dbReference type="PANTHER" id="PTHR32432:SF3">
    <property type="entry name" value="ETHANOLAMINE UTILIZATION PROTEIN EUTJ"/>
    <property type="match status" value="1"/>
</dbReference>
<dbReference type="InterPro" id="IPR050696">
    <property type="entry name" value="FtsA/MreB"/>
</dbReference>
<dbReference type="PIRSF" id="PIRSF019169">
    <property type="entry name" value="PilM"/>
    <property type="match status" value="1"/>
</dbReference>
<dbReference type="Proteomes" id="UP000033947">
    <property type="component" value="Unassembled WGS sequence"/>
</dbReference>
<dbReference type="PANTHER" id="PTHR32432">
    <property type="entry name" value="CELL DIVISION PROTEIN FTSA-RELATED"/>
    <property type="match status" value="1"/>
</dbReference>
<reference evidence="1 2" key="1">
    <citation type="journal article" date="2015" name="Nature">
        <title>rRNA introns, odd ribosomes, and small enigmatic genomes across a large radiation of phyla.</title>
        <authorList>
            <person name="Brown C.T."/>
            <person name="Hug L.A."/>
            <person name="Thomas B.C."/>
            <person name="Sharon I."/>
            <person name="Castelle C.J."/>
            <person name="Singh A."/>
            <person name="Wilkins M.J."/>
            <person name="Williams K.H."/>
            <person name="Banfield J.F."/>
        </authorList>
    </citation>
    <scope>NUCLEOTIDE SEQUENCE [LARGE SCALE GENOMIC DNA]</scope>
</reference>
<dbReference type="EMBL" id="LCBB01000003">
    <property type="protein sequence ID" value="KKS03361.1"/>
    <property type="molecule type" value="Genomic_DNA"/>
</dbReference>
<dbReference type="Gene3D" id="3.30.420.40">
    <property type="match status" value="2"/>
</dbReference>
<dbReference type="Gene3D" id="3.30.1490.300">
    <property type="match status" value="1"/>
</dbReference>
<dbReference type="SUPFAM" id="SSF53067">
    <property type="entry name" value="Actin-like ATPase domain"/>
    <property type="match status" value="2"/>
</dbReference>
<dbReference type="AlphaFoldDB" id="A0A0G0Y1P8"/>
<name>A0A0G0Y1P8_UNCKA</name>
<gene>
    <name evidence="1" type="ORF">UU55_C0003G0075</name>
</gene>
<dbReference type="CDD" id="cd24049">
    <property type="entry name" value="ASKHA_NBD_PilM"/>
    <property type="match status" value="1"/>
</dbReference>
<dbReference type="Pfam" id="PF11104">
    <property type="entry name" value="PilM_2"/>
    <property type="match status" value="1"/>
</dbReference>
<evidence type="ECO:0000313" key="1">
    <source>
        <dbReference type="EMBL" id="KKS03361.1"/>
    </source>
</evidence>
<comment type="caution">
    <text evidence="1">The sequence shown here is derived from an EMBL/GenBank/DDBJ whole genome shotgun (WGS) entry which is preliminary data.</text>
</comment>
<dbReference type="NCBIfam" id="TIGR01175">
    <property type="entry name" value="pilM"/>
    <property type="match status" value="1"/>
</dbReference>